<evidence type="ECO:0000313" key="1">
    <source>
        <dbReference type="EMBL" id="KIH60142.1"/>
    </source>
</evidence>
<name>A0A0C2DCH8_9BILA</name>
<evidence type="ECO:0000313" key="2">
    <source>
        <dbReference type="Proteomes" id="UP000054047"/>
    </source>
</evidence>
<dbReference type="Proteomes" id="UP000054047">
    <property type="component" value="Unassembled WGS sequence"/>
</dbReference>
<protein>
    <submittedName>
        <fullName evidence="1">Uncharacterized protein</fullName>
    </submittedName>
</protein>
<keyword evidence="2" id="KW-1185">Reference proteome</keyword>
<dbReference type="AlphaFoldDB" id="A0A0C2DCH8"/>
<sequence length="129" mass="14402">MFSYTRFKVTCEGFTGHGSKSITNIAAEKLMSNSKVMAPIHRKYFFILNFLQGAQKLINITLALRAEQQEILEGNFTKTLADVTTLNLTILDEGVQATAGETLIFESCLMNFDRVEKQISGRCQDAGKE</sequence>
<dbReference type="OrthoDB" id="3064516at2759"/>
<dbReference type="EMBL" id="KN731246">
    <property type="protein sequence ID" value="KIH60142.1"/>
    <property type="molecule type" value="Genomic_DNA"/>
</dbReference>
<gene>
    <name evidence="1" type="ORF">ANCDUO_09614</name>
</gene>
<accession>A0A0C2DCH8</accession>
<organism evidence="1 2">
    <name type="scientific">Ancylostoma duodenale</name>
    <dbReference type="NCBI Taxonomy" id="51022"/>
    <lineage>
        <taxon>Eukaryota</taxon>
        <taxon>Metazoa</taxon>
        <taxon>Ecdysozoa</taxon>
        <taxon>Nematoda</taxon>
        <taxon>Chromadorea</taxon>
        <taxon>Rhabditida</taxon>
        <taxon>Rhabditina</taxon>
        <taxon>Rhabditomorpha</taxon>
        <taxon>Strongyloidea</taxon>
        <taxon>Ancylostomatidae</taxon>
        <taxon>Ancylostomatinae</taxon>
        <taxon>Ancylostoma</taxon>
    </lineage>
</organism>
<reference evidence="1 2" key="1">
    <citation type="submission" date="2013-12" db="EMBL/GenBank/DDBJ databases">
        <title>Draft genome of the parsitic nematode Ancylostoma duodenale.</title>
        <authorList>
            <person name="Mitreva M."/>
        </authorList>
    </citation>
    <scope>NUCLEOTIDE SEQUENCE [LARGE SCALE GENOMIC DNA]</scope>
    <source>
        <strain evidence="1 2">Zhejiang</strain>
    </source>
</reference>
<proteinExistence type="predicted"/>